<dbReference type="SUPFAM" id="SSF101898">
    <property type="entry name" value="NHL repeat"/>
    <property type="match status" value="1"/>
</dbReference>
<evidence type="ECO:0000256" key="2">
    <source>
        <dbReference type="ARBA" id="ARBA00022525"/>
    </source>
</evidence>
<dbReference type="Proteomes" id="UP000018454">
    <property type="component" value="Unassembled WGS sequence"/>
</dbReference>
<keyword evidence="2" id="KW-0964">Secreted</keyword>
<dbReference type="PANTHER" id="PTHR10009:SF18">
    <property type="entry name" value="PROTEIN YELLOW-LIKE PROTEIN"/>
    <property type="match status" value="1"/>
</dbReference>
<dbReference type="AlphaFoldDB" id="F1YTU5"/>
<protein>
    <recommendedName>
        <fullName evidence="5">Gluconolactonase</fullName>
    </recommendedName>
</protein>
<evidence type="ECO:0000256" key="1">
    <source>
        <dbReference type="ARBA" id="ARBA00004613"/>
    </source>
</evidence>
<dbReference type="GO" id="GO:0005576">
    <property type="term" value="C:extracellular region"/>
    <property type="evidence" value="ECO:0007669"/>
    <property type="project" value="UniProtKB-SubCell"/>
</dbReference>
<name>F1YTU5_9PROT</name>
<sequence length="421" mass="45333">MAAGHPPRTERVCINALQPRDCHIHFSPVCKISDRTPLMKHSFLRSVLPRRTVCRAMLAAALLSPFVGNSAWAVHMPKVPELPASALVPFMQSNQQIWDAILPLPDGRMLLEAPAWVGNTGPQLWVRQTDGSLAPYPDAGWNTREATNDTHFVALAGMTRTADGSIWVLDSGVPNREKPPVAAPRLIQIDPTTNTVTHTVPIEANLLHQGSILSGIAVHGTTAYVPDSGVAGLLLIDIPSASGRRFLDHHPALTATKPIQTPTGPLLNANGQAIAVDTSMIAVSPDGTWIVMQPPAGFLYRVSTSLFTDPDVTPAAFEEGVTQWYKTPALGGLTIDNDGTLYWSDITTGSILSYTVGRIPRRLVMDERLKWPTTPGLDGHGHLYVAASQLDHSVGFGAATPSISWPITVYQLTLPTTPPPQ</sequence>
<dbReference type="InterPro" id="IPR011042">
    <property type="entry name" value="6-blade_b-propeller_TolB-like"/>
</dbReference>
<gene>
    <name evidence="3" type="ORF">APO_1445</name>
</gene>
<proteinExistence type="predicted"/>
<dbReference type="PANTHER" id="PTHR10009">
    <property type="entry name" value="PROTEIN YELLOW-RELATED"/>
    <property type="match status" value="1"/>
</dbReference>
<accession>F1YTU5</accession>
<evidence type="ECO:0000313" key="3">
    <source>
        <dbReference type="EMBL" id="EGE47810.1"/>
    </source>
</evidence>
<dbReference type="Gene3D" id="2.120.10.30">
    <property type="entry name" value="TolB, C-terminal domain"/>
    <property type="match status" value="1"/>
</dbReference>
<evidence type="ECO:0000313" key="4">
    <source>
        <dbReference type="Proteomes" id="UP000018454"/>
    </source>
</evidence>
<dbReference type="InterPro" id="IPR017996">
    <property type="entry name" value="MRJP/yellow-related"/>
</dbReference>
<reference evidence="3 4" key="1">
    <citation type="journal article" date="2011" name="Science">
        <title>Drosophila microbiome modulates host developmental and metabolic homeostasis via insulin signaling.</title>
        <authorList>
            <person name="Shin S.C."/>
            <person name="Kim S.H."/>
            <person name="You H."/>
            <person name="Kim B."/>
            <person name="Kim A.C."/>
            <person name="Lee K.A."/>
            <person name="Yoon J.H."/>
            <person name="Ryu J.H."/>
            <person name="Lee W.J."/>
        </authorList>
    </citation>
    <scope>NUCLEOTIDE SEQUENCE [LARGE SCALE GENOMIC DNA]</scope>
    <source>
        <strain evidence="3 4">DM001</strain>
    </source>
</reference>
<comment type="subcellular location">
    <subcellularLocation>
        <location evidence="1">Secreted</location>
    </subcellularLocation>
</comment>
<evidence type="ECO:0008006" key="5">
    <source>
        <dbReference type="Google" id="ProtNLM"/>
    </source>
</evidence>
<dbReference type="Pfam" id="PF03022">
    <property type="entry name" value="MRJP"/>
    <property type="match status" value="1"/>
</dbReference>
<organism evidence="3 4">
    <name type="scientific">Acetobacter pomorum DM001</name>
    <dbReference type="NCBI Taxonomy" id="945681"/>
    <lineage>
        <taxon>Bacteria</taxon>
        <taxon>Pseudomonadati</taxon>
        <taxon>Pseudomonadota</taxon>
        <taxon>Alphaproteobacteria</taxon>
        <taxon>Acetobacterales</taxon>
        <taxon>Acetobacteraceae</taxon>
        <taxon>Acetobacter</taxon>
    </lineage>
</organism>
<dbReference type="EMBL" id="AEUP01000026">
    <property type="protein sequence ID" value="EGE47810.1"/>
    <property type="molecule type" value="Genomic_DNA"/>
</dbReference>
<comment type="caution">
    <text evidence="3">The sequence shown here is derived from an EMBL/GenBank/DDBJ whole genome shotgun (WGS) entry which is preliminary data.</text>
</comment>